<dbReference type="InterPro" id="IPR006660">
    <property type="entry name" value="Arsenate_reductase-like"/>
</dbReference>
<accession>A0A3B1B640</accession>
<reference evidence="1" key="1">
    <citation type="submission" date="2018-06" db="EMBL/GenBank/DDBJ databases">
        <authorList>
            <person name="Zhirakovskaya E."/>
        </authorList>
    </citation>
    <scope>NUCLEOTIDE SEQUENCE</scope>
</reference>
<dbReference type="EMBL" id="UOFY01000015">
    <property type="protein sequence ID" value="VAX07363.1"/>
    <property type="molecule type" value="Genomic_DNA"/>
</dbReference>
<dbReference type="SUPFAM" id="SSF52833">
    <property type="entry name" value="Thioredoxin-like"/>
    <property type="match status" value="1"/>
</dbReference>
<dbReference type="PANTHER" id="PTHR30041">
    <property type="entry name" value="ARSENATE REDUCTASE"/>
    <property type="match status" value="1"/>
</dbReference>
<proteinExistence type="predicted"/>
<dbReference type="InterPro" id="IPR006504">
    <property type="entry name" value="Tscrpt_reg_Spx/MgsR"/>
</dbReference>
<sequence>MTTLYGIKNCDTIRKARKWLEANEIKYHFHDVRNDKLNAAQLKHWIETIGWETLLNKRGMSWRKLEDKEKMNLDASKALRLMLAQPAMIKRPLLEFNDELFCGFSEAHYQQLFQC</sequence>
<dbReference type="Pfam" id="PF03960">
    <property type="entry name" value="ArsC"/>
    <property type="match status" value="1"/>
</dbReference>
<protein>
    <submittedName>
        <fullName evidence="1">FIG138056: a glutathione-dependent thiol reductase</fullName>
    </submittedName>
</protein>
<organism evidence="1">
    <name type="scientific">hydrothermal vent metagenome</name>
    <dbReference type="NCBI Taxonomy" id="652676"/>
    <lineage>
        <taxon>unclassified sequences</taxon>
        <taxon>metagenomes</taxon>
        <taxon>ecological metagenomes</taxon>
    </lineage>
</organism>
<name>A0A3B1B640_9ZZZZ</name>
<dbReference type="PROSITE" id="PS51353">
    <property type="entry name" value="ARSC"/>
    <property type="match status" value="1"/>
</dbReference>
<dbReference type="NCBIfam" id="TIGR01617">
    <property type="entry name" value="arsC_related"/>
    <property type="match status" value="1"/>
</dbReference>
<dbReference type="CDD" id="cd03035">
    <property type="entry name" value="ArsC_Yffb"/>
    <property type="match status" value="1"/>
</dbReference>
<evidence type="ECO:0000313" key="1">
    <source>
        <dbReference type="EMBL" id="VAX07363.1"/>
    </source>
</evidence>
<dbReference type="InterPro" id="IPR036249">
    <property type="entry name" value="Thioredoxin-like_sf"/>
</dbReference>
<dbReference type="NCBIfam" id="NF008107">
    <property type="entry name" value="PRK10853.1"/>
    <property type="match status" value="1"/>
</dbReference>
<dbReference type="PANTHER" id="PTHR30041:SF8">
    <property type="entry name" value="PROTEIN YFFB"/>
    <property type="match status" value="1"/>
</dbReference>
<dbReference type="AlphaFoldDB" id="A0A3B1B640"/>
<dbReference type="Gene3D" id="3.40.30.10">
    <property type="entry name" value="Glutaredoxin"/>
    <property type="match status" value="1"/>
</dbReference>
<gene>
    <name evidence="1" type="ORF">MNBD_GAMMA25-2649</name>
</gene>